<dbReference type="VEuPathDB" id="FungiDB:F4678DRAFT_463431"/>
<keyword evidence="1" id="KW-0812">Transmembrane</keyword>
<dbReference type="EMBL" id="JANPWZ010003257">
    <property type="protein sequence ID" value="KAJ3553572.1"/>
    <property type="molecule type" value="Genomic_DNA"/>
</dbReference>
<evidence type="ECO:0000313" key="2">
    <source>
        <dbReference type="EMBL" id="KAJ3553572.1"/>
    </source>
</evidence>
<dbReference type="OrthoDB" id="4770830at2759"/>
<reference evidence="2" key="1">
    <citation type="submission" date="2022-07" db="EMBL/GenBank/DDBJ databases">
        <title>Genome Sequence of Xylaria arbuscula.</title>
        <authorList>
            <person name="Buettner E."/>
        </authorList>
    </citation>
    <scope>NUCLEOTIDE SEQUENCE</scope>
    <source>
        <strain evidence="2">VT107</strain>
    </source>
</reference>
<keyword evidence="1" id="KW-0472">Membrane</keyword>
<gene>
    <name evidence="2" type="ORF">NPX13_g10859</name>
</gene>
<feature type="transmembrane region" description="Helical" evidence="1">
    <location>
        <begin position="6"/>
        <end position="28"/>
    </location>
</feature>
<sequence length="177" mass="20140">MDIMNRITYTGCWVILFLYTVSTLIAFARQSRTACTASFIFANLLWLDLSLFNVWVLIPALFFHLDELNIQGDNTIGLIRDVLASEAARDVYLIILGLFGSTLALFNATSMMITNNRKALRSKKSKEHIKPFVHPVYRAFSLADIERADATYTPLDNHEDTFYQEKGSFSFDPKNSP</sequence>
<feature type="transmembrane region" description="Helical" evidence="1">
    <location>
        <begin position="91"/>
        <end position="114"/>
    </location>
</feature>
<organism evidence="2 3">
    <name type="scientific">Xylaria arbuscula</name>
    <dbReference type="NCBI Taxonomy" id="114810"/>
    <lineage>
        <taxon>Eukaryota</taxon>
        <taxon>Fungi</taxon>
        <taxon>Dikarya</taxon>
        <taxon>Ascomycota</taxon>
        <taxon>Pezizomycotina</taxon>
        <taxon>Sordariomycetes</taxon>
        <taxon>Xylariomycetidae</taxon>
        <taxon>Xylariales</taxon>
        <taxon>Xylariaceae</taxon>
        <taxon>Xylaria</taxon>
    </lineage>
</organism>
<protein>
    <submittedName>
        <fullName evidence="2">Uncharacterized protein</fullName>
    </submittedName>
</protein>
<keyword evidence="1" id="KW-1133">Transmembrane helix</keyword>
<name>A0A9W8N3W4_9PEZI</name>
<comment type="caution">
    <text evidence="2">The sequence shown here is derived from an EMBL/GenBank/DDBJ whole genome shotgun (WGS) entry which is preliminary data.</text>
</comment>
<accession>A0A9W8N3W4</accession>
<proteinExistence type="predicted"/>
<dbReference type="AlphaFoldDB" id="A0A9W8N3W4"/>
<dbReference type="Proteomes" id="UP001148614">
    <property type="component" value="Unassembled WGS sequence"/>
</dbReference>
<evidence type="ECO:0000256" key="1">
    <source>
        <dbReference type="SAM" id="Phobius"/>
    </source>
</evidence>
<keyword evidence="3" id="KW-1185">Reference proteome</keyword>
<evidence type="ECO:0000313" key="3">
    <source>
        <dbReference type="Proteomes" id="UP001148614"/>
    </source>
</evidence>
<feature type="transmembrane region" description="Helical" evidence="1">
    <location>
        <begin position="40"/>
        <end position="63"/>
    </location>
</feature>